<evidence type="ECO:0000256" key="2">
    <source>
        <dbReference type="ARBA" id="ARBA00022475"/>
    </source>
</evidence>
<keyword evidence="6 10" id="KW-1133">Transmembrane helix</keyword>
<gene>
    <name evidence="12" type="primary">ftsQ_6</name>
    <name evidence="12" type="ORF">SDC9_82405</name>
</gene>
<comment type="caution">
    <text evidence="12">The sequence shown here is derived from an EMBL/GenBank/DDBJ whole genome shotgun (WGS) entry which is preliminary data.</text>
</comment>
<dbReference type="GO" id="GO:0016020">
    <property type="term" value="C:membrane"/>
    <property type="evidence" value="ECO:0007669"/>
    <property type="project" value="UniProtKB-SubCell"/>
</dbReference>
<dbReference type="Gene3D" id="3.40.50.11690">
    <property type="entry name" value="Cell division protein FtsQ/DivIB"/>
    <property type="match status" value="1"/>
</dbReference>
<feature type="domain" description="POTRA" evidence="11">
    <location>
        <begin position="43"/>
        <end position="112"/>
    </location>
</feature>
<organism evidence="12">
    <name type="scientific">bioreactor metagenome</name>
    <dbReference type="NCBI Taxonomy" id="1076179"/>
    <lineage>
        <taxon>unclassified sequences</taxon>
        <taxon>metagenomes</taxon>
        <taxon>ecological metagenomes</taxon>
    </lineage>
</organism>
<name>A0A644Z724_9ZZZZ</name>
<sequence>MNDALPAPLDVRVMNMVATILFVCCAVGLLAAGSWWFLRNPAFAIGRIVVHGDLTHTNPMSLRANVAPRLMGNFFTLNLQQAKQEFESVPWIRKAQVRREFPNGLAVEIEEHQARAFWGAESSPTLVNNFGQVFEAEADDDDDSKLPRLVGPEGRSLEMLQMYDQLTPMVKPLESPIDLVALNGRGSWRLQLENGAVIELGSGSTTDVKARLARFVRTVPKVAAQQGRKVDSLESADLRQMDGYALRLRGVTTVSAETAAARAKAAAASAARSTAASRANATGRTTTTTRTPGRNN</sequence>
<keyword evidence="4 12" id="KW-0132">Cell division</keyword>
<evidence type="ECO:0000256" key="5">
    <source>
        <dbReference type="ARBA" id="ARBA00022692"/>
    </source>
</evidence>
<dbReference type="InterPro" id="IPR005548">
    <property type="entry name" value="Cell_div_FtsQ/DivIB_C"/>
</dbReference>
<dbReference type="HAMAP" id="MF_00911">
    <property type="entry name" value="FtsQ_subfam"/>
    <property type="match status" value="1"/>
</dbReference>
<keyword evidence="5 10" id="KW-0812">Transmembrane</keyword>
<dbReference type="InterPro" id="IPR045335">
    <property type="entry name" value="FtsQ_C_sf"/>
</dbReference>
<evidence type="ECO:0000259" key="11">
    <source>
        <dbReference type="PROSITE" id="PS51779"/>
    </source>
</evidence>
<evidence type="ECO:0000256" key="3">
    <source>
        <dbReference type="ARBA" id="ARBA00022519"/>
    </source>
</evidence>
<protein>
    <submittedName>
        <fullName evidence="12">Cell division protein FtsQ</fullName>
    </submittedName>
</protein>
<dbReference type="PANTHER" id="PTHR35851:SF1">
    <property type="entry name" value="CELL DIVISION PROTEIN FTSQ"/>
    <property type="match status" value="1"/>
</dbReference>
<evidence type="ECO:0000256" key="9">
    <source>
        <dbReference type="SAM" id="MobiDB-lite"/>
    </source>
</evidence>
<dbReference type="GO" id="GO:0090529">
    <property type="term" value="P:cell septum assembly"/>
    <property type="evidence" value="ECO:0007669"/>
    <property type="project" value="InterPro"/>
</dbReference>
<proteinExistence type="inferred from homology"/>
<evidence type="ECO:0000256" key="6">
    <source>
        <dbReference type="ARBA" id="ARBA00022989"/>
    </source>
</evidence>
<dbReference type="InterPro" id="IPR034746">
    <property type="entry name" value="POTRA"/>
</dbReference>
<keyword evidence="2" id="KW-1003">Cell membrane</keyword>
<dbReference type="InterPro" id="IPR026579">
    <property type="entry name" value="FtsQ"/>
</dbReference>
<keyword evidence="7 10" id="KW-0472">Membrane</keyword>
<dbReference type="Pfam" id="PF08478">
    <property type="entry name" value="POTRA_1"/>
    <property type="match status" value="1"/>
</dbReference>
<evidence type="ECO:0000313" key="12">
    <source>
        <dbReference type="EMBL" id="MPM35811.1"/>
    </source>
</evidence>
<evidence type="ECO:0000256" key="8">
    <source>
        <dbReference type="ARBA" id="ARBA00023306"/>
    </source>
</evidence>
<evidence type="ECO:0000256" key="4">
    <source>
        <dbReference type="ARBA" id="ARBA00022618"/>
    </source>
</evidence>
<dbReference type="InterPro" id="IPR013685">
    <property type="entry name" value="POTRA_FtsQ_type"/>
</dbReference>
<reference evidence="12" key="1">
    <citation type="submission" date="2019-08" db="EMBL/GenBank/DDBJ databases">
        <authorList>
            <person name="Kucharzyk K."/>
            <person name="Murdoch R.W."/>
            <person name="Higgins S."/>
            <person name="Loffler F."/>
        </authorList>
    </citation>
    <scope>NUCLEOTIDE SEQUENCE</scope>
</reference>
<dbReference type="Gene3D" id="3.10.20.310">
    <property type="entry name" value="membrane protein fhac"/>
    <property type="match status" value="1"/>
</dbReference>
<feature type="region of interest" description="Disordered" evidence="9">
    <location>
        <begin position="268"/>
        <end position="296"/>
    </location>
</feature>
<dbReference type="EMBL" id="VSSQ01007405">
    <property type="protein sequence ID" value="MPM35811.1"/>
    <property type="molecule type" value="Genomic_DNA"/>
</dbReference>
<evidence type="ECO:0000256" key="7">
    <source>
        <dbReference type="ARBA" id="ARBA00023136"/>
    </source>
</evidence>
<dbReference type="PROSITE" id="PS51779">
    <property type="entry name" value="POTRA"/>
    <property type="match status" value="1"/>
</dbReference>
<evidence type="ECO:0000256" key="1">
    <source>
        <dbReference type="ARBA" id="ARBA00004370"/>
    </source>
</evidence>
<dbReference type="PANTHER" id="PTHR35851">
    <property type="entry name" value="CELL DIVISION PROTEIN FTSQ"/>
    <property type="match status" value="1"/>
</dbReference>
<evidence type="ECO:0000256" key="10">
    <source>
        <dbReference type="SAM" id="Phobius"/>
    </source>
</evidence>
<dbReference type="Pfam" id="PF03799">
    <property type="entry name" value="FtsQ_DivIB_C"/>
    <property type="match status" value="1"/>
</dbReference>
<feature type="transmembrane region" description="Helical" evidence="10">
    <location>
        <begin position="16"/>
        <end position="38"/>
    </location>
</feature>
<keyword evidence="3" id="KW-0997">Cell inner membrane</keyword>
<accession>A0A644Z724</accession>
<keyword evidence="8" id="KW-0131">Cell cycle</keyword>
<dbReference type="AlphaFoldDB" id="A0A644Z724"/>
<comment type="subcellular location">
    <subcellularLocation>
        <location evidence="1">Membrane</location>
    </subcellularLocation>
</comment>